<keyword evidence="2" id="KW-0649">Protein kinase inhibitor</keyword>
<accession>A0ABD6CH07</accession>
<dbReference type="GO" id="GO:0004860">
    <property type="term" value="F:protein kinase inhibitor activity"/>
    <property type="evidence" value="ECO:0007669"/>
    <property type="project" value="UniProtKB-KW"/>
</dbReference>
<evidence type="ECO:0000313" key="2">
    <source>
        <dbReference type="EMBL" id="MFD1588604.1"/>
    </source>
</evidence>
<feature type="compositionally biased region" description="Polar residues" evidence="1">
    <location>
        <begin position="52"/>
        <end position="64"/>
    </location>
</feature>
<dbReference type="Gene3D" id="3.90.280.10">
    <property type="entry name" value="PEBP-like"/>
    <property type="match status" value="1"/>
</dbReference>
<dbReference type="EMBL" id="JBHUDJ010000014">
    <property type="protein sequence ID" value="MFD1588604.1"/>
    <property type="molecule type" value="Genomic_DNA"/>
</dbReference>
<evidence type="ECO:0000313" key="3">
    <source>
        <dbReference type="Proteomes" id="UP001597119"/>
    </source>
</evidence>
<dbReference type="InterPro" id="IPR005247">
    <property type="entry name" value="YbhB_YbcL/LppC-like"/>
</dbReference>
<sequence>MPGRRDFLVSVSSGTGLLLAGCLDGTDSSEDSTETSPDATNTQTDDTVSTTRSNASGLQLSSTAFEDGGNIPQKYTFDGADVSPPLSISGVPADADSLVLVVDDPDAPNPPFTHWLLWDIPADTTAIPAGIEQSRTAPELDGAKQGTNSFDVLGYRGPRPPKGDGSHTYRFTLTAVERPLNVQAGASRDQIADALQGNSVATARITGEYER</sequence>
<proteinExistence type="predicted"/>
<dbReference type="SUPFAM" id="SSF49777">
    <property type="entry name" value="PEBP-like"/>
    <property type="match status" value="1"/>
</dbReference>
<dbReference type="InterPro" id="IPR008914">
    <property type="entry name" value="PEBP"/>
</dbReference>
<evidence type="ECO:0000256" key="1">
    <source>
        <dbReference type="SAM" id="MobiDB-lite"/>
    </source>
</evidence>
<dbReference type="Pfam" id="PF01161">
    <property type="entry name" value="PBP"/>
    <property type="match status" value="1"/>
</dbReference>
<dbReference type="RefSeq" id="WP_247378226.1">
    <property type="nucleotide sequence ID" value="NZ_JALLGV010000005.1"/>
</dbReference>
<feature type="compositionally biased region" description="Low complexity" evidence="1">
    <location>
        <begin position="34"/>
        <end position="51"/>
    </location>
</feature>
<dbReference type="PANTHER" id="PTHR30289:SF1">
    <property type="entry name" value="PEBP (PHOSPHATIDYLETHANOLAMINE-BINDING PROTEIN) FAMILY PROTEIN"/>
    <property type="match status" value="1"/>
</dbReference>
<protein>
    <submittedName>
        <fullName evidence="2">YbhB/YbcL family Raf kinase inhibitor-like protein</fullName>
    </submittedName>
</protein>
<dbReference type="CDD" id="cd00865">
    <property type="entry name" value="PEBP_bact_arch"/>
    <property type="match status" value="1"/>
</dbReference>
<organism evidence="2 3">
    <name type="scientific">Halorientalis brevis</name>
    <dbReference type="NCBI Taxonomy" id="1126241"/>
    <lineage>
        <taxon>Archaea</taxon>
        <taxon>Methanobacteriati</taxon>
        <taxon>Methanobacteriota</taxon>
        <taxon>Stenosarchaea group</taxon>
        <taxon>Halobacteria</taxon>
        <taxon>Halobacteriales</taxon>
        <taxon>Haloarculaceae</taxon>
        <taxon>Halorientalis</taxon>
    </lineage>
</organism>
<comment type="caution">
    <text evidence="2">The sequence shown here is derived from an EMBL/GenBank/DDBJ whole genome shotgun (WGS) entry which is preliminary data.</text>
</comment>
<dbReference type="InterPro" id="IPR036610">
    <property type="entry name" value="PEBP-like_sf"/>
</dbReference>
<dbReference type="Proteomes" id="UP001597119">
    <property type="component" value="Unassembled WGS sequence"/>
</dbReference>
<keyword evidence="3" id="KW-1185">Reference proteome</keyword>
<dbReference type="PROSITE" id="PS51257">
    <property type="entry name" value="PROKAR_LIPOPROTEIN"/>
    <property type="match status" value="1"/>
</dbReference>
<dbReference type="NCBIfam" id="TIGR00481">
    <property type="entry name" value="YbhB/YbcL family Raf kinase inhibitor-like protein"/>
    <property type="match status" value="1"/>
</dbReference>
<reference evidence="2 3" key="1">
    <citation type="journal article" date="2019" name="Int. J. Syst. Evol. Microbiol.">
        <title>The Global Catalogue of Microorganisms (GCM) 10K type strain sequencing project: providing services to taxonomists for standard genome sequencing and annotation.</title>
        <authorList>
            <consortium name="The Broad Institute Genomics Platform"/>
            <consortium name="The Broad Institute Genome Sequencing Center for Infectious Disease"/>
            <person name="Wu L."/>
            <person name="Ma J."/>
        </authorList>
    </citation>
    <scope>NUCLEOTIDE SEQUENCE [LARGE SCALE GENOMIC DNA]</scope>
    <source>
        <strain evidence="2 3">CGMCC 1.12125</strain>
    </source>
</reference>
<feature type="region of interest" description="Disordered" evidence="1">
    <location>
        <begin position="22"/>
        <end position="64"/>
    </location>
</feature>
<dbReference type="AlphaFoldDB" id="A0ABD6CH07"/>
<dbReference type="PANTHER" id="PTHR30289">
    <property type="entry name" value="UNCHARACTERIZED PROTEIN YBCL-RELATED"/>
    <property type="match status" value="1"/>
</dbReference>
<gene>
    <name evidence="2" type="ORF">ACFR9U_16620</name>
</gene>
<name>A0ABD6CH07_9EURY</name>